<dbReference type="PANTHER" id="PTHR37069">
    <property type="entry name" value="DDE_TNP_1_7 DOMAIN-CONTAINING PROTEIN"/>
    <property type="match status" value="1"/>
</dbReference>
<sequence>MPKRARDEQDNGPEKRRRRRQPGSAPAASGLGGVVAFNDVWAWLRNAGWSSKPPPRRSLDPRYRYIRPGGDANGQEGVDFLLGESAVLQYAASANAFTTVSTNSGDGDECDDVIQAREQAAAEDDRGQERG</sequence>
<dbReference type="EMBL" id="QXFV01008175">
    <property type="protein sequence ID" value="KAE8957182.1"/>
    <property type="molecule type" value="Genomic_DNA"/>
</dbReference>
<feature type="compositionally biased region" description="Basic and acidic residues" evidence="1">
    <location>
        <begin position="1"/>
        <end position="14"/>
    </location>
</feature>
<evidence type="ECO:0000256" key="1">
    <source>
        <dbReference type="SAM" id="MobiDB-lite"/>
    </source>
</evidence>
<dbReference type="PANTHER" id="PTHR37069:SF2">
    <property type="entry name" value="PIGGYBAC TRANSPOSABLE ELEMENT-DERIVED PROTEIN DOMAIN-CONTAINING PROTEIN"/>
    <property type="match status" value="1"/>
</dbReference>
<evidence type="ECO:0000313" key="3">
    <source>
        <dbReference type="Proteomes" id="UP000429607"/>
    </source>
</evidence>
<name>A0A6A3GIK5_9STRA</name>
<feature type="region of interest" description="Disordered" evidence="1">
    <location>
        <begin position="1"/>
        <end position="31"/>
    </location>
</feature>
<protein>
    <submittedName>
        <fullName evidence="2">Uncharacterized protein</fullName>
    </submittedName>
</protein>
<accession>A0A6A3GIK5</accession>
<evidence type="ECO:0000313" key="2">
    <source>
        <dbReference type="EMBL" id="KAE8957182.1"/>
    </source>
</evidence>
<dbReference type="Proteomes" id="UP000429607">
    <property type="component" value="Unassembled WGS sequence"/>
</dbReference>
<feature type="non-terminal residue" evidence="2">
    <location>
        <position position="131"/>
    </location>
</feature>
<proteinExistence type="predicted"/>
<dbReference type="AlphaFoldDB" id="A0A6A3GIK5"/>
<reference evidence="2 3" key="1">
    <citation type="submission" date="2018-09" db="EMBL/GenBank/DDBJ databases">
        <title>Genomic investigation of the strawberry pathogen Phytophthora fragariae indicates pathogenicity is determined by transcriptional variation in three key races.</title>
        <authorList>
            <person name="Adams T.M."/>
            <person name="Armitage A.D."/>
            <person name="Sobczyk M.K."/>
            <person name="Bates H.J."/>
            <person name="Dunwell J.M."/>
            <person name="Nellist C.F."/>
            <person name="Harrison R.J."/>
        </authorList>
    </citation>
    <scope>NUCLEOTIDE SEQUENCE [LARGE SCALE GENOMIC DNA]</scope>
    <source>
        <strain evidence="2 3">SCRP249</strain>
    </source>
</reference>
<organism evidence="2 3">
    <name type="scientific">Phytophthora rubi</name>
    <dbReference type="NCBI Taxonomy" id="129364"/>
    <lineage>
        <taxon>Eukaryota</taxon>
        <taxon>Sar</taxon>
        <taxon>Stramenopiles</taxon>
        <taxon>Oomycota</taxon>
        <taxon>Peronosporomycetes</taxon>
        <taxon>Peronosporales</taxon>
        <taxon>Peronosporaceae</taxon>
        <taxon>Phytophthora</taxon>
    </lineage>
</organism>
<gene>
    <name evidence="2" type="ORF">PR001_g31468</name>
</gene>
<comment type="caution">
    <text evidence="2">The sequence shown here is derived from an EMBL/GenBank/DDBJ whole genome shotgun (WGS) entry which is preliminary data.</text>
</comment>